<sequence length="242" mass="25460">MSQLVVQTPVKSADVADAPQSDRAALLGSLKPLVVDVVVPMASYYVLSKGFGMSTLAALGWSSVLPALRTVWGVLRDRRLNVLAGVILVVNMVGLLLSTVTGDPRLMLAKDSGISSVVGISMLVSVVAGKPLLTSALKPFVTKGDAGRTATWERLSAGSGRFVRAERVFTAVWGLALVTECVVRIVGAYTLPVDTMVWLGNVIMAGAVVLAVRFGGRLAVGPMERMVEDELASGRAQVERVA</sequence>
<keyword evidence="1" id="KW-0472">Membrane</keyword>
<name>A0AAU1U779_9ACTN</name>
<evidence type="ECO:0000256" key="1">
    <source>
        <dbReference type="SAM" id="Phobius"/>
    </source>
</evidence>
<keyword evidence="1" id="KW-0812">Transmembrane</keyword>
<organism evidence="2">
    <name type="scientific">Streptomyces sp. NBC_00119</name>
    <dbReference type="NCBI Taxonomy" id="2975659"/>
    <lineage>
        <taxon>Bacteria</taxon>
        <taxon>Bacillati</taxon>
        <taxon>Actinomycetota</taxon>
        <taxon>Actinomycetes</taxon>
        <taxon>Kitasatosporales</taxon>
        <taxon>Streptomycetaceae</taxon>
        <taxon>Streptomyces</taxon>
    </lineage>
</organism>
<feature type="transmembrane region" description="Helical" evidence="1">
    <location>
        <begin position="50"/>
        <end position="68"/>
    </location>
</feature>
<proteinExistence type="predicted"/>
<keyword evidence="1" id="KW-1133">Transmembrane helix</keyword>
<feature type="transmembrane region" description="Helical" evidence="1">
    <location>
        <begin position="80"/>
        <end position="101"/>
    </location>
</feature>
<feature type="transmembrane region" description="Helical" evidence="1">
    <location>
        <begin position="168"/>
        <end position="191"/>
    </location>
</feature>
<feature type="transmembrane region" description="Helical" evidence="1">
    <location>
        <begin position="197"/>
        <end position="216"/>
    </location>
</feature>
<evidence type="ECO:0000313" key="2">
    <source>
        <dbReference type="EMBL" id="WTS13785.1"/>
    </source>
</evidence>
<evidence type="ECO:0008006" key="3">
    <source>
        <dbReference type="Google" id="ProtNLM"/>
    </source>
</evidence>
<gene>
    <name evidence="2" type="ORF">OHU69_23640</name>
</gene>
<protein>
    <recommendedName>
        <fullName evidence="3">Intracellular septation protein A</fullName>
    </recommendedName>
</protein>
<dbReference type="EMBL" id="CP108195">
    <property type="protein sequence ID" value="WTS13785.1"/>
    <property type="molecule type" value="Genomic_DNA"/>
</dbReference>
<feature type="transmembrane region" description="Helical" evidence="1">
    <location>
        <begin position="113"/>
        <end position="133"/>
    </location>
</feature>
<accession>A0AAU1U779</accession>
<dbReference type="NCBIfam" id="NF041646">
    <property type="entry name" value="VC0807_fam"/>
    <property type="match status" value="1"/>
</dbReference>
<reference evidence="2" key="1">
    <citation type="submission" date="2022-10" db="EMBL/GenBank/DDBJ databases">
        <title>The complete genomes of actinobacterial strains from the NBC collection.</title>
        <authorList>
            <person name="Joergensen T.S."/>
            <person name="Alvarez Arevalo M."/>
            <person name="Sterndorff E.B."/>
            <person name="Faurdal D."/>
            <person name="Vuksanovic O."/>
            <person name="Mourched A.-S."/>
            <person name="Charusanti P."/>
            <person name="Shaw S."/>
            <person name="Blin K."/>
            <person name="Weber T."/>
        </authorList>
    </citation>
    <scope>NUCLEOTIDE SEQUENCE</scope>
    <source>
        <strain evidence="2">NBC_00119</strain>
    </source>
</reference>
<dbReference type="AlphaFoldDB" id="A0AAU1U779"/>